<dbReference type="NCBIfam" id="TIGR00254">
    <property type="entry name" value="GGDEF"/>
    <property type="match status" value="1"/>
</dbReference>
<dbReference type="InterPro" id="IPR050469">
    <property type="entry name" value="Diguanylate_Cyclase"/>
</dbReference>
<evidence type="ECO:0000256" key="2">
    <source>
        <dbReference type="ARBA" id="ARBA00029839"/>
    </source>
</evidence>
<dbReference type="InterPro" id="IPR044398">
    <property type="entry name" value="Globin-sensor_dom"/>
</dbReference>
<accession>A0A2M7G739</accession>
<dbReference type="GO" id="GO:0020037">
    <property type="term" value="F:heme binding"/>
    <property type="evidence" value="ECO:0007669"/>
    <property type="project" value="InterPro"/>
</dbReference>
<dbReference type="EMBL" id="PFFQ01000019">
    <property type="protein sequence ID" value="PIW17872.1"/>
    <property type="molecule type" value="Genomic_DNA"/>
</dbReference>
<dbReference type="Pfam" id="PF00990">
    <property type="entry name" value="GGDEF"/>
    <property type="match status" value="1"/>
</dbReference>
<protein>
    <recommendedName>
        <fullName evidence="1">Diguanylate cyclase DosC</fullName>
    </recommendedName>
    <alternativeName>
        <fullName evidence="2">Direct oxygen-sensing cyclase</fullName>
    </alternativeName>
</protein>
<dbReference type="Gene3D" id="3.30.70.270">
    <property type="match status" value="1"/>
</dbReference>
<dbReference type="CDD" id="cd01949">
    <property type="entry name" value="GGDEF"/>
    <property type="match status" value="1"/>
</dbReference>
<dbReference type="GO" id="GO:0005886">
    <property type="term" value="C:plasma membrane"/>
    <property type="evidence" value="ECO:0007669"/>
    <property type="project" value="TreeGrafter"/>
</dbReference>
<dbReference type="SMART" id="SM00267">
    <property type="entry name" value="GGDEF"/>
    <property type="match status" value="1"/>
</dbReference>
<dbReference type="GO" id="GO:1902201">
    <property type="term" value="P:negative regulation of bacterial-type flagellum-dependent cell motility"/>
    <property type="evidence" value="ECO:0007669"/>
    <property type="project" value="TreeGrafter"/>
</dbReference>
<dbReference type="Pfam" id="PF11563">
    <property type="entry name" value="Protoglobin"/>
    <property type="match status" value="1"/>
</dbReference>
<dbReference type="PROSITE" id="PS50887">
    <property type="entry name" value="GGDEF"/>
    <property type="match status" value="1"/>
</dbReference>
<organism evidence="4 5">
    <name type="scientific">bacterium (Candidatus Blackallbacteria) CG17_big_fil_post_rev_8_21_14_2_50_48_46</name>
    <dbReference type="NCBI Taxonomy" id="2014261"/>
    <lineage>
        <taxon>Bacteria</taxon>
        <taxon>Candidatus Blackallbacteria</taxon>
    </lineage>
</organism>
<dbReference type="Proteomes" id="UP000231019">
    <property type="component" value="Unassembled WGS sequence"/>
</dbReference>
<sequence length="356" mass="40879">MKLTDLTLLEQMHFSDFELEHLKALFSFTAEDEKILPEAKATIEKYLNRLVDDFYKMQTSIPEIALLIGDADTLTRLRNAQRLYIQTLFDGIYDLDYVNNRLRIGLIHKRIGVEPKLFLSAVQSLKKLLNEIIEQYYVGPLEKRSLISALEKLIMLDTSLVFDAYIRSMVVEIKNSKQKCEQYARSMEIKVKERTQQLEKMSLTDPLTGLLNFRLFDEIVTKALRSAQRRAEPVSVVYLDIDNFKQINDSLGHEHGNQVLRNLGQAIKNLARIDDSCFRYGGDEFCIILSKCTETQAQEIFVNRLQEALNLNFENVSVSMGVAQTGPSDFLEASALIALADEQMYRAKQAKHNQHT</sequence>
<dbReference type="FunFam" id="3.30.70.270:FF:000001">
    <property type="entry name" value="Diguanylate cyclase domain protein"/>
    <property type="match status" value="1"/>
</dbReference>
<dbReference type="Gene3D" id="1.10.490.10">
    <property type="entry name" value="Globins"/>
    <property type="match status" value="1"/>
</dbReference>
<dbReference type="GO" id="GO:0043709">
    <property type="term" value="P:cell adhesion involved in single-species biofilm formation"/>
    <property type="evidence" value="ECO:0007669"/>
    <property type="project" value="TreeGrafter"/>
</dbReference>
<comment type="caution">
    <text evidence="4">The sequence shown here is derived from an EMBL/GenBank/DDBJ whole genome shotgun (WGS) entry which is preliminary data.</text>
</comment>
<proteinExistence type="predicted"/>
<dbReference type="InterPro" id="IPR029787">
    <property type="entry name" value="Nucleotide_cyclase"/>
</dbReference>
<dbReference type="SUPFAM" id="SSF46458">
    <property type="entry name" value="Globin-like"/>
    <property type="match status" value="1"/>
</dbReference>
<dbReference type="GO" id="GO:0019825">
    <property type="term" value="F:oxygen binding"/>
    <property type="evidence" value="ECO:0007669"/>
    <property type="project" value="InterPro"/>
</dbReference>
<dbReference type="InterPro" id="IPR012292">
    <property type="entry name" value="Globin/Proto"/>
</dbReference>
<evidence type="ECO:0000259" key="3">
    <source>
        <dbReference type="PROSITE" id="PS50887"/>
    </source>
</evidence>
<dbReference type="InterPro" id="IPR043128">
    <property type="entry name" value="Rev_trsase/Diguanyl_cyclase"/>
</dbReference>
<dbReference type="PANTHER" id="PTHR45138">
    <property type="entry name" value="REGULATORY COMPONENTS OF SENSORY TRANSDUCTION SYSTEM"/>
    <property type="match status" value="1"/>
</dbReference>
<dbReference type="SUPFAM" id="SSF55073">
    <property type="entry name" value="Nucleotide cyclase"/>
    <property type="match status" value="1"/>
</dbReference>
<dbReference type="PANTHER" id="PTHR45138:SF9">
    <property type="entry name" value="DIGUANYLATE CYCLASE DGCM-RELATED"/>
    <property type="match status" value="1"/>
</dbReference>
<feature type="domain" description="GGDEF" evidence="3">
    <location>
        <begin position="232"/>
        <end position="356"/>
    </location>
</feature>
<name>A0A2M7G739_9BACT</name>
<dbReference type="AlphaFoldDB" id="A0A2M7G739"/>
<evidence type="ECO:0000313" key="5">
    <source>
        <dbReference type="Proteomes" id="UP000231019"/>
    </source>
</evidence>
<evidence type="ECO:0000256" key="1">
    <source>
        <dbReference type="ARBA" id="ARBA00015125"/>
    </source>
</evidence>
<dbReference type="InterPro" id="IPR009050">
    <property type="entry name" value="Globin-like_sf"/>
</dbReference>
<evidence type="ECO:0000313" key="4">
    <source>
        <dbReference type="EMBL" id="PIW17872.1"/>
    </source>
</evidence>
<gene>
    <name evidence="4" type="ORF">COW36_07330</name>
</gene>
<reference evidence="4 5" key="1">
    <citation type="submission" date="2017-09" db="EMBL/GenBank/DDBJ databases">
        <title>Depth-based differentiation of microbial function through sediment-hosted aquifers and enrichment of novel symbionts in the deep terrestrial subsurface.</title>
        <authorList>
            <person name="Probst A.J."/>
            <person name="Ladd B."/>
            <person name="Jarett J.K."/>
            <person name="Geller-Mcgrath D.E."/>
            <person name="Sieber C.M."/>
            <person name="Emerson J.B."/>
            <person name="Anantharaman K."/>
            <person name="Thomas B.C."/>
            <person name="Malmstrom R."/>
            <person name="Stieglmeier M."/>
            <person name="Klingl A."/>
            <person name="Woyke T."/>
            <person name="Ryan C.M."/>
            <person name="Banfield J.F."/>
        </authorList>
    </citation>
    <scope>NUCLEOTIDE SEQUENCE [LARGE SCALE GENOMIC DNA]</scope>
    <source>
        <strain evidence="4">CG17_big_fil_post_rev_8_21_14_2_50_48_46</strain>
    </source>
</reference>
<dbReference type="InterPro" id="IPR000160">
    <property type="entry name" value="GGDEF_dom"/>
</dbReference>
<dbReference type="GO" id="GO:0052621">
    <property type="term" value="F:diguanylate cyclase activity"/>
    <property type="evidence" value="ECO:0007669"/>
    <property type="project" value="TreeGrafter"/>
</dbReference>